<keyword evidence="5" id="KW-1185">Reference proteome</keyword>
<dbReference type="PANTHER" id="PTHR11034">
    <property type="entry name" value="N-MYC DOWNSTREAM REGULATED"/>
    <property type="match status" value="1"/>
</dbReference>
<dbReference type="Gene3D" id="3.40.50.1820">
    <property type="entry name" value="alpha/beta hydrolase"/>
    <property type="match status" value="1"/>
</dbReference>
<evidence type="ECO:0000256" key="1">
    <source>
        <dbReference type="ARBA" id="ARBA00005598"/>
    </source>
</evidence>
<dbReference type="InterPro" id="IPR029058">
    <property type="entry name" value="AB_hydrolase_fold"/>
</dbReference>
<dbReference type="InterPro" id="IPR004142">
    <property type="entry name" value="NDRG"/>
</dbReference>
<gene>
    <name evidence="4" type="ORF">Ahy_A09g043531</name>
</gene>
<keyword evidence="3" id="KW-1133">Transmembrane helix</keyword>
<evidence type="ECO:0000313" key="4">
    <source>
        <dbReference type="EMBL" id="RYR38482.1"/>
    </source>
</evidence>
<feature type="transmembrane region" description="Helical" evidence="3">
    <location>
        <begin position="137"/>
        <end position="161"/>
    </location>
</feature>
<dbReference type="SUPFAM" id="SSF53474">
    <property type="entry name" value="alpha/beta-Hydrolases"/>
    <property type="match status" value="1"/>
</dbReference>
<reference evidence="4 5" key="1">
    <citation type="submission" date="2019-01" db="EMBL/GenBank/DDBJ databases">
        <title>Sequencing of cultivated peanut Arachis hypogaea provides insights into genome evolution and oil improvement.</title>
        <authorList>
            <person name="Chen X."/>
        </authorList>
    </citation>
    <scope>NUCLEOTIDE SEQUENCE [LARGE SCALE GENOMIC DNA]</scope>
    <source>
        <strain evidence="5">cv. Fuhuasheng</strain>
        <tissue evidence="4">Leaves</tissue>
    </source>
</reference>
<keyword evidence="3" id="KW-0472">Membrane</keyword>
<accession>A0A445BIH2</accession>
<comment type="similarity">
    <text evidence="1">Belongs to the NDRG family.</text>
</comment>
<comment type="caution">
    <text evidence="4">The sequence shown here is derived from an EMBL/GenBank/DDBJ whole genome shotgun (WGS) entry which is preliminary data.</text>
</comment>
<feature type="transmembrane region" description="Helical" evidence="3">
    <location>
        <begin position="97"/>
        <end position="117"/>
    </location>
</feature>
<organism evidence="4 5">
    <name type="scientific">Arachis hypogaea</name>
    <name type="common">Peanut</name>
    <dbReference type="NCBI Taxonomy" id="3818"/>
    <lineage>
        <taxon>Eukaryota</taxon>
        <taxon>Viridiplantae</taxon>
        <taxon>Streptophyta</taxon>
        <taxon>Embryophyta</taxon>
        <taxon>Tracheophyta</taxon>
        <taxon>Spermatophyta</taxon>
        <taxon>Magnoliopsida</taxon>
        <taxon>eudicotyledons</taxon>
        <taxon>Gunneridae</taxon>
        <taxon>Pentapetalae</taxon>
        <taxon>rosids</taxon>
        <taxon>fabids</taxon>
        <taxon>Fabales</taxon>
        <taxon>Fabaceae</taxon>
        <taxon>Papilionoideae</taxon>
        <taxon>50 kb inversion clade</taxon>
        <taxon>dalbergioids sensu lato</taxon>
        <taxon>Dalbergieae</taxon>
        <taxon>Pterocarpus clade</taxon>
        <taxon>Arachis</taxon>
    </lineage>
</organism>
<dbReference type="STRING" id="3818.A0A445BIH2"/>
<feature type="transmembrane region" description="Helical" evidence="3">
    <location>
        <begin position="238"/>
        <end position="259"/>
    </location>
</feature>
<keyword evidence="3" id="KW-0812">Transmembrane</keyword>
<protein>
    <recommendedName>
        <fullName evidence="6">Pollen-specific protein SF21</fullName>
    </recommendedName>
</protein>
<dbReference type="EMBL" id="SDMP01000009">
    <property type="protein sequence ID" value="RYR38482.1"/>
    <property type="molecule type" value="Genomic_DNA"/>
</dbReference>
<evidence type="ECO:0000313" key="5">
    <source>
        <dbReference type="Proteomes" id="UP000289738"/>
    </source>
</evidence>
<evidence type="ECO:0008006" key="6">
    <source>
        <dbReference type="Google" id="ProtNLM"/>
    </source>
</evidence>
<dbReference type="Pfam" id="PF03096">
    <property type="entry name" value="Ndr"/>
    <property type="match status" value="1"/>
</dbReference>
<sequence>MLSSSTSSKASSFPYTTSSHGSTTPHPHTALLHHTTTRLSYDATTPQLSYVAPPPRYALLLLCSPLLSCAPRLLCYLCRLCSILPARFAFPHHNSSYFLIILYFVQELLQLGAPEIVPDYPIFSVDDLADQIAEVLNFFGLSAVMCMGVTAGAYILTLFVMKYRQRVLGLILVSPLCKEPSWTEWLCNKVMSNLLYFCGMCRVAKEMLLKRYYSKDIRGSAQFPESDIVKACRRVSEYFLLLYNNSIISVSLVLLITLAGFISEFSLLCILFFIIRHIISASGHSCL</sequence>
<proteinExistence type="inferred from homology"/>
<dbReference type="Proteomes" id="UP000289738">
    <property type="component" value="Chromosome A09"/>
</dbReference>
<evidence type="ECO:0000256" key="3">
    <source>
        <dbReference type="SAM" id="Phobius"/>
    </source>
</evidence>
<evidence type="ECO:0000256" key="2">
    <source>
        <dbReference type="SAM" id="MobiDB-lite"/>
    </source>
</evidence>
<name>A0A445BIH2_ARAHY</name>
<feature type="region of interest" description="Disordered" evidence="2">
    <location>
        <begin position="1"/>
        <end position="27"/>
    </location>
</feature>
<dbReference type="AlphaFoldDB" id="A0A445BIH2"/>